<evidence type="ECO:0000256" key="1">
    <source>
        <dbReference type="SAM" id="MobiDB-lite"/>
    </source>
</evidence>
<dbReference type="Proteomes" id="UP000605846">
    <property type="component" value="Unassembled WGS sequence"/>
</dbReference>
<keyword evidence="3" id="KW-1185">Reference proteome</keyword>
<dbReference type="OrthoDB" id="2222370at2759"/>
<feature type="region of interest" description="Disordered" evidence="1">
    <location>
        <begin position="100"/>
        <end position="123"/>
    </location>
</feature>
<gene>
    <name evidence="2" type="ORF">EC973_000963</name>
</gene>
<protein>
    <submittedName>
        <fullName evidence="2">Uncharacterized protein</fullName>
    </submittedName>
</protein>
<comment type="caution">
    <text evidence="2">The sequence shown here is derived from an EMBL/GenBank/DDBJ whole genome shotgun (WGS) entry which is preliminary data.</text>
</comment>
<accession>A0A8H7BKD2</accession>
<evidence type="ECO:0000313" key="3">
    <source>
        <dbReference type="Proteomes" id="UP000605846"/>
    </source>
</evidence>
<sequence length="173" mass="19623">MDTTSMNNVGELACINSTLDPFCKTSNGDYTIDCIDELDEFTPIAAPPPSPQESSFLDTMFAEELTCSLQRLSPEPDIYKNPKDHARALDRLLRRTISQQQQLLTSTKKRTPSTIKKDKHKRTRSTEESWVTCAWRQKLEGIAEAADKMDQLKRAANEDHVKAIIHDLRDMGL</sequence>
<evidence type="ECO:0000313" key="2">
    <source>
        <dbReference type="EMBL" id="KAF7724454.1"/>
    </source>
</evidence>
<dbReference type="EMBL" id="JABAYA010000119">
    <property type="protein sequence ID" value="KAF7724454.1"/>
    <property type="molecule type" value="Genomic_DNA"/>
</dbReference>
<proteinExistence type="predicted"/>
<feature type="compositionally biased region" description="Basic residues" evidence="1">
    <location>
        <begin position="107"/>
        <end position="123"/>
    </location>
</feature>
<dbReference type="AlphaFoldDB" id="A0A8H7BKD2"/>
<organism evidence="2 3">
    <name type="scientific">Apophysomyces ossiformis</name>
    <dbReference type="NCBI Taxonomy" id="679940"/>
    <lineage>
        <taxon>Eukaryota</taxon>
        <taxon>Fungi</taxon>
        <taxon>Fungi incertae sedis</taxon>
        <taxon>Mucoromycota</taxon>
        <taxon>Mucoromycotina</taxon>
        <taxon>Mucoromycetes</taxon>
        <taxon>Mucorales</taxon>
        <taxon>Mucorineae</taxon>
        <taxon>Mucoraceae</taxon>
        <taxon>Apophysomyces</taxon>
    </lineage>
</organism>
<name>A0A8H7BKD2_9FUNG</name>
<reference evidence="2" key="1">
    <citation type="submission" date="2020-01" db="EMBL/GenBank/DDBJ databases">
        <title>Genome Sequencing of Three Apophysomyces-Like Fungal Strains Confirms a Novel Fungal Genus in the Mucoromycota with divergent Burkholderia-like Endosymbiotic Bacteria.</title>
        <authorList>
            <person name="Stajich J.E."/>
            <person name="Macias A.M."/>
            <person name="Carter-House D."/>
            <person name="Lovett B."/>
            <person name="Kasson L.R."/>
            <person name="Berry K."/>
            <person name="Grigoriev I."/>
            <person name="Chang Y."/>
            <person name="Spatafora J."/>
            <person name="Kasson M.T."/>
        </authorList>
    </citation>
    <scope>NUCLEOTIDE SEQUENCE</scope>
    <source>
        <strain evidence="2">NRRL A-21654</strain>
    </source>
</reference>